<organism evidence="1">
    <name type="scientific">Arundo donax</name>
    <name type="common">Giant reed</name>
    <name type="synonym">Donax arundinaceus</name>
    <dbReference type="NCBI Taxonomy" id="35708"/>
    <lineage>
        <taxon>Eukaryota</taxon>
        <taxon>Viridiplantae</taxon>
        <taxon>Streptophyta</taxon>
        <taxon>Embryophyta</taxon>
        <taxon>Tracheophyta</taxon>
        <taxon>Spermatophyta</taxon>
        <taxon>Magnoliopsida</taxon>
        <taxon>Liliopsida</taxon>
        <taxon>Poales</taxon>
        <taxon>Poaceae</taxon>
        <taxon>PACMAD clade</taxon>
        <taxon>Arundinoideae</taxon>
        <taxon>Arundineae</taxon>
        <taxon>Arundo</taxon>
    </lineage>
</organism>
<dbReference type="AlphaFoldDB" id="A0A0A9BQF1"/>
<dbReference type="EMBL" id="GBRH01236393">
    <property type="protein sequence ID" value="JAD61502.1"/>
    <property type="molecule type" value="Transcribed_RNA"/>
</dbReference>
<proteinExistence type="predicted"/>
<protein>
    <submittedName>
        <fullName evidence="1">Uncharacterized protein</fullName>
    </submittedName>
</protein>
<evidence type="ECO:0000313" key="1">
    <source>
        <dbReference type="EMBL" id="JAD61502.1"/>
    </source>
</evidence>
<reference evidence="1" key="1">
    <citation type="submission" date="2014-09" db="EMBL/GenBank/DDBJ databases">
        <authorList>
            <person name="Magalhaes I.L.F."/>
            <person name="Oliveira U."/>
            <person name="Santos F.R."/>
            <person name="Vidigal T.H.D.A."/>
            <person name="Brescovit A.D."/>
            <person name="Santos A.J."/>
        </authorList>
    </citation>
    <scope>NUCLEOTIDE SEQUENCE</scope>
    <source>
        <tissue evidence="1">Shoot tissue taken approximately 20 cm above the soil surface</tissue>
    </source>
</reference>
<reference evidence="1" key="2">
    <citation type="journal article" date="2015" name="Data Brief">
        <title>Shoot transcriptome of the giant reed, Arundo donax.</title>
        <authorList>
            <person name="Barrero R.A."/>
            <person name="Guerrero F.D."/>
            <person name="Moolhuijzen P."/>
            <person name="Goolsby J.A."/>
            <person name="Tidwell J."/>
            <person name="Bellgard S.E."/>
            <person name="Bellgard M.I."/>
        </authorList>
    </citation>
    <scope>NUCLEOTIDE SEQUENCE</scope>
    <source>
        <tissue evidence="1">Shoot tissue taken approximately 20 cm above the soil surface</tissue>
    </source>
</reference>
<accession>A0A0A9BQF1</accession>
<name>A0A0A9BQF1_ARUDO</name>
<sequence length="43" mass="5133">MQRPLMDQQLRGCLDDHSMNFMIWIEYPTKTGLESYEKAHCKS</sequence>